<dbReference type="OrthoDB" id="532630at2759"/>
<keyword evidence="2" id="KW-1185">Reference proteome</keyword>
<evidence type="ECO:0000313" key="4">
    <source>
        <dbReference type="WormBase" id="SRAE_1000217200"/>
    </source>
</evidence>
<proteinExistence type="predicted"/>
<reference evidence="3" key="2">
    <citation type="submission" date="2020-12" db="UniProtKB">
        <authorList>
            <consortium name="WormBaseParasite"/>
        </authorList>
    </citation>
    <scope>IDENTIFICATION</scope>
</reference>
<dbReference type="EMBL" id="LN609528">
    <property type="protein sequence ID" value="CEF63916.1"/>
    <property type="molecule type" value="Genomic_DNA"/>
</dbReference>
<dbReference type="Proteomes" id="UP000035682">
    <property type="component" value="Unplaced"/>
</dbReference>
<dbReference type="OMA" id="SHTIECN"/>
<dbReference type="WormBase" id="SRAE_1000217200">
    <property type="protein sequence ID" value="SRP11820"/>
    <property type="gene ID" value="WBGene00258786"/>
</dbReference>
<dbReference type="STRING" id="34506.A0A090L270"/>
<name>A0A090L270_STRRB</name>
<sequence length="73" mass="8863">MQPDLSPHLHTDEYEWVWKCTKQERIWRRDTNPSYGKRTYESKRLPIEYWTPTLHKLKSEGKINIDESNGCKI</sequence>
<evidence type="ECO:0000313" key="1">
    <source>
        <dbReference type="EMBL" id="CEF63916.1"/>
    </source>
</evidence>
<accession>A0A090L270</accession>
<dbReference type="AlphaFoldDB" id="A0A090L270"/>
<dbReference type="WBParaSite" id="SRAE_1000217200.1">
    <property type="protein sequence ID" value="SRAE_1000217200.1"/>
    <property type="gene ID" value="WBGene00258786"/>
</dbReference>
<dbReference type="RefSeq" id="XP_024503117.1">
    <property type="nucleotide sequence ID" value="XM_024649217.1"/>
</dbReference>
<gene>
    <name evidence="1 3 4" type="ORF">SRAE_1000217200</name>
</gene>
<evidence type="ECO:0000313" key="2">
    <source>
        <dbReference type="Proteomes" id="UP000035682"/>
    </source>
</evidence>
<reference evidence="1 2" key="1">
    <citation type="submission" date="2014-09" db="EMBL/GenBank/DDBJ databases">
        <authorList>
            <person name="Martin A.A."/>
        </authorList>
    </citation>
    <scope>NUCLEOTIDE SEQUENCE</scope>
    <source>
        <strain evidence="2">ED321</strain>
        <strain evidence="1">ED321 Heterogonic</strain>
    </source>
</reference>
<dbReference type="CTD" id="36376281"/>
<protein>
    <submittedName>
        <fullName evidence="1 3">COX assembly mitochondrial protein 2 homolog</fullName>
    </submittedName>
</protein>
<evidence type="ECO:0000313" key="3">
    <source>
        <dbReference type="WBParaSite" id="SRAE_1000217200.1"/>
    </source>
</evidence>
<organism evidence="1">
    <name type="scientific">Strongyloides ratti</name>
    <name type="common">Parasitic roundworm</name>
    <dbReference type="NCBI Taxonomy" id="34506"/>
    <lineage>
        <taxon>Eukaryota</taxon>
        <taxon>Metazoa</taxon>
        <taxon>Ecdysozoa</taxon>
        <taxon>Nematoda</taxon>
        <taxon>Chromadorea</taxon>
        <taxon>Rhabditida</taxon>
        <taxon>Tylenchina</taxon>
        <taxon>Panagrolaimomorpha</taxon>
        <taxon>Strongyloidoidea</taxon>
        <taxon>Strongyloididae</taxon>
        <taxon>Strongyloides</taxon>
    </lineage>
</organism>
<dbReference type="GeneID" id="36376281"/>